<keyword evidence="2" id="KW-1133">Transmembrane helix</keyword>
<sequence>MSHPAAPRRTPTRRRGWLRPVLVAAFVLIPLAEIWAILQVGQLVGPWWTIALLVLDSMIGAWLIKREGGRAWAALRQALQQGRMPARELADGALILIGGTLMLSPGFVLDLAGILLILPFTRPVARRLLTSVVERRLVVVPTFGAGFGPGFDSGSAGPGNGRRPGPGPEGPVVRGDVVE</sequence>
<dbReference type="PANTHER" id="PTHR35335:SF1">
    <property type="entry name" value="UPF0716 PROTEIN FXSA"/>
    <property type="match status" value="1"/>
</dbReference>
<dbReference type="PANTHER" id="PTHR35335">
    <property type="entry name" value="UPF0716 PROTEIN FXSA"/>
    <property type="match status" value="1"/>
</dbReference>
<evidence type="ECO:0000256" key="1">
    <source>
        <dbReference type="SAM" id="MobiDB-lite"/>
    </source>
</evidence>
<keyword evidence="2" id="KW-0472">Membrane</keyword>
<feature type="transmembrane region" description="Helical" evidence="2">
    <location>
        <begin position="21"/>
        <end position="38"/>
    </location>
</feature>
<dbReference type="NCBIfam" id="NF008528">
    <property type="entry name" value="PRK11463.1-2"/>
    <property type="match status" value="1"/>
</dbReference>
<accession>A0A4Q2SRQ2</accession>
<feature type="region of interest" description="Disordered" evidence="1">
    <location>
        <begin position="150"/>
        <end position="179"/>
    </location>
</feature>
<feature type="transmembrane region" description="Helical" evidence="2">
    <location>
        <begin position="93"/>
        <end position="118"/>
    </location>
</feature>
<feature type="compositionally biased region" description="Gly residues" evidence="1">
    <location>
        <begin position="150"/>
        <end position="164"/>
    </location>
</feature>
<dbReference type="EMBL" id="SDWV01000018">
    <property type="protein sequence ID" value="RYC07024.1"/>
    <property type="molecule type" value="Genomic_DNA"/>
</dbReference>
<feature type="compositionally biased region" description="Low complexity" evidence="1">
    <location>
        <begin position="170"/>
        <end position="179"/>
    </location>
</feature>
<feature type="transmembrane region" description="Helical" evidence="2">
    <location>
        <begin position="44"/>
        <end position="64"/>
    </location>
</feature>
<protein>
    <submittedName>
        <fullName evidence="3">FxsA family protein</fullName>
    </submittedName>
</protein>
<keyword evidence="4" id="KW-1185">Reference proteome</keyword>
<name>A0A4Q2SRQ2_9ACTN</name>
<reference evidence="3 4" key="1">
    <citation type="submission" date="2019-01" db="EMBL/GenBank/DDBJ databases">
        <title>Novel species of Nocardioides.</title>
        <authorList>
            <person name="Liu Q."/>
            <person name="X Y.-H."/>
        </authorList>
    </citation>
    <scope>NUCLEOTIDE SEQUENCE [LARGE SCALE GENOMIC DNA]</scope>
    <source>
        <strain evidence="3 4">HLT2-9</strain>
    </source>
</reference>
<gene>
    <name evidence="3" type="ORF">EUA94_16040</name>
</gene>
<dbReference type="Proteomes" id="UP000291101">
    <property type="component" value="Unassembled WGS sequence"/>
</dbReference>
<dbReference type="OrthoDB" id="9792788at2"/>
<dbReference type="AlphaFoldDB" id="A0A4Q2SRQ2"/>
<keyword evidence="2" id="KW-0812">Transmembrane</keyword>
<dbReference type="GO" id="GO:0016020">
    <property type="term" value="C:membrane"/>
    <property type="evidence" value="ECO:0007669"/>
    <property type="project" value="InterPro"/>
</dbReference>
<evidence type="ECO:0000313" key="3">
    <source>
        <dbReference type="EMBL" id="RYC07024.1"/>
    </source>
</evidence>
<dbReference type="RefSeq" id="WP_129427899.1">
    <property type="nucleotide sequence ID" value="NZ_SDWV01000018.1"/>
</dbReference>
<dbReference type="InterPro" id="IPR007313">
    <property type="entry name" value="FxsA"/>
</dbReference>
<evidence type="ECO:0000313" key="4">
    <source>
        <dbReference type="Proteomes" id="UP000291101"/>
    </source>
</evidence>
<dbReference type="Pfam" id="PF04186">
    <property type="entry name" value="FxsA"/>
    <property type="match status" value="1"/>
</dbReference>
<organism evidence="3 4">
    <name type="scientific">Nocardioides zhouii</name>
    <dbReference type="NCBI Taxonomy" id="1168729"/>
    <lineage>
        <taxon>Bacteria</taxon>
        <taxon>Bacillati</taxon>
        <taxon>Actinomycetota</taxon>
        <taxon>Actinomycetes</taxon>
        <taxon>Propionibacteriales</taxon>
        <taxon>Nocardioidaceae</taxon>
        <taxon>Nocardioides</taxon>
    </lineage>
</organism>
<evidence type="ECO:0000256" key="2">
    <source>
        <dbReference type="SAM" id="Phobius"/>
    </source>
</evidence>
<proteinExistence type="predicted"/>
<comment type="caution">
    <text evidence="3">The sequence shown here is derived from an EMBL/GenBank/DDBJ whole genome shotgun (WGS) entry which is preliminary data.</text>
</comment>